<evidence type="ECO:0000256" key="2">
    <source>
        <dbReference type="ARBA" id="ARBA00023163"/>
    </source>
</evidence>
<dbReference type="InterPro" id="IPR036388">
    <property type="entry name" value="WH-like_DNA-bd_sf"/>
</dbReference>
<dbReference type="InterPro" id="IPR037171">
    <property type="entry name" value="NagB/RpiA_transferase-like"/>
</dbReference>
<keyword evidence="2" id="KW-0804">Transcription</keyword>
<gene>
    <name evidence="4" type="ORF">ACFQWB_03450</name>
</gene>
<dbReference type="InterPro" id="IPR014036">
    <property type="entry name" value="DeoR-like_C"/>
</dbReference>
<comment type="caution">
    <text evidence="4">The sequence shown here is derived from an EMBL/GenBank/DDBJ whole genome shotgun (WGS) entry which is preliminary data.</text>
</comment>
<dbReference type="Gene3D" id="3.40.50.1360">
    <property type="match status" value="1"/>
</dbReference>
<dbReference type="InterPro" id="IPR050313">
    <property type="entry name" value="Carb_Metab_HTH_regulators"/>
</dbReference>
<name>A0ABW2UYK6_9BACL</name>
<dbReference type="Pfam" id="PF00455">
    <property type="entry name" value="DeoRC"/>
    <property type="match status" value="1"/>
</dbReference>
<dbReference type="PANTHER" id="PTHR30363">
    <property type="entry name" value="HTH-TYPE TRANSCRIPTIONAL REGULATOR SRLR-RELATED"/>
    <property type="match status" value="1"/>
</dbReference>
<dbReference type="RefSeq" id="WP_281281908.1">
    <property type="nucleotide sequence ID" value="NZ_JBHTGQ010000008.1"/>
</dbReference>
<dbReference type="SMART" id="SM00420">
    <property type="entry name" value="HTH_DEOR"/>
    <property type="match status" value="1"/>
</dbReference>
<reference evidence="5" key="1">
    <citation type="journal article" date="2019" name="Int. J. Syst. Evol. Microbiol.">
        <title>The Global Catalogue of Microorganisms (GCM) 10K type strain sequencing project: providing services to taxonomists for standard genome sequencing and annotation.</title>
        <authorList>
            <consortium name="The Broad Institute Genomics Platform"/>
            <consortium name="The Broad Institute Genome Sequencing Center for Infectious Disease"/>
            <person name="Wu L."/>
            <person name="Ma J."/>
        </authorList>
    </citation>
    <scope>NUCLEOTIDE SEQUENCE [LARGE SCALE GENOMIC DNA]</scope>
    <source>
        <strain evidence="5">JCM 18657</strain>
    </source>
</reference>
<dbReference type="InterPro" id="IPR036390">
    <property type="entry name" value="WH_DNA-bd_sf"/>
</dbReference>
<keyword evidence="1" id="KW-0805">Transcription regulation</keyword>
<evidence type="ECO:0000256" key="1">
    <source>
        <dbReference type="ARBA" id="ARBA00023015"/>
    </source>
</evidence>
<accession>A0ABW2UYK6</accession>
<organism evidence="4 5">
    <name type="scientific">Paenibacillus thermoaerophilus</name>
    <dbReference type="NCBI Taxonomy" id="1215385"/>
    <lineage>
        <taxon>Bacteria</taxon>
        <taxon>Bacillati</taxon>
        <taxon>Bacillota</taxon>
        <taxon>Bacilli</taxon>
        <taxon>Bacillales</taxon>
        <taxon>Paenibacillaceae</taxon>
        <taxon>Paenibacillus</taxon>
    </lineage>
</organism>
<dbReference type="Pfam" id="PF08220">
    <property type="entry name" value="HTH_DeoR"/>
    <property type="match status" value="1"/>
</dbReference>
<protein>
    <submittedName>
        <fullName evidence="4">DeoR/GlpR family DNA-binding transcription regulator</fullName>
    </submittedName>
</protein>
<feature type="domain" description="HTH deoR-type" evidence="3">
    <location>
        <begin position="1"/>
        <end position="49"/>
    </location>
</feature>
<dbReference type="InterPro" id="IPR001034">
    <property type="entry name" value="DeoR_HTH"/>
</dbReference>
<keyword evidence="5" id="KW-1185">Reference proteome</keyword>
<dbReference type="Gene3D" id="1.10.10.10">
    <property type="entry name" value="Winged helix-like DNA-binding domain superfamily/Winged helix DNA-binding domain"/>
    <property type="match status" value="1"/>
</dbReference>
<dbReference type="EMBL" id="JBHTGQ010000008">
    <property type="protein sequence ID" value="MFC7749002.1"/>
    <property type="molecule type" value="Genomic_DNA"/>
</dbReference>
<dbReference type="SUPFAM" id="SSF100950">
    <property type="entry name" value="NagB/RpiA/CoA transferase-like"/>
    <property type="match status" value="1"/>
</dbReference>
<dbReference type="SMART" id="SM01134">
    <property type="entry name" value="DeoRC"/>
    <property type="match status" value="1"/>
</dbReference>
<evidence type="ECO:0000313" key="5">
    <source>
        <dbReference type="Proteomes" id="UP001596528"/>
    </source>
</evidence>
<evidence type="ECO:0000313" key="4">
    <source>
        <dbReference type="EMBL" id="MFC7749002.1"/>
    </source>
</evidence>
<dbReference type="PROSITE" id="PS51000">
    <property type="entry name" value="HTH_DEOR_2"/>
    <property type="match status" value="1"/>
</dbReference>
<dbReference type="PRINTS" id="PR00037">
    <property type="entry name" value="HTHLACR"/>
</dbReference>
<sequence>MIDLLRENGSISIGDIMNHFDVSEATARRDLETLEQERKLIRTFGGAVLETVRTEIPFYRKMEMNTEEKKEIAEKALSVIRDGDVVGLTGGSTNMMIARRIQQKPFERLTVVTNAVNVAFELSGKPGLQLIVTGGVIRTQSYELSGPFAEATLGQLTIQKAFIGADGVSIARGVTTFDELEAHTNRVMMRRAIETYVVADHTKLNRDSIFRIEDLSSVTAVLTDSRVDPDIRASYAEAGIRLL</sequence>
<keyword evidence="4" id="KW-0238">DNA-binding</keyword>
<evidence type="ECO:0000259" key="3">
    <source>
        <dbReference type="PROSITE" id="PS51000"/>
    </source>
</evidence>
<proteinExistence type="predicted"/>
<dbReference type="GO" id="GO:0003677">
    <property type="term" value="F:DNA binding"/>
    <property type="evidence" value="ECO:0007669"/>
    <property type="project" value="UniProtKB-KW"/>
</dbReference>
<dbReference type="Proteomes" id="UP001596528">
    <property type="component" value="Unassembled WGS sequence"/>
</dbReference>
<dbReference type="PANTHER" id="PTHR30363:SF44">
    <property type="entry name" value="AGA OPERON TRANSCRIPTIONAL REPRESSOR-RELATED"/>
    <property type="match status" value="1"/>
</dbReference>
<dbReference type="SUPFAM" id="SSF46785">
    <property type="entry name" value="Winged helix' DNA-binding domain"/>
    <property type="match status" value="1"/>
</dbReference>